<dbReference type="OrthoDB" id="9861918at2"/>
<name>A0A4Y9A9K0_9BACI</name>
<dbReference type="RefSeq" id="WP_135110329.1">
    <property type="nucleotide sequence ID" value="NZ_SRHY01000019.1"/>
</dbReference>
<accession>A0A4Y9A9K0</accession>
<sequence length="103" mass="11506">MKTNFRVLLLFLGTGVVSVWAAVLFLFFFNDQPPIKAETHRKAQIGTTENKEMAFDGEPGGSGSVYAIHKQKKYHPGKLSNINITNESGKVSIDRLLEELKLQ</sequence>
<dbReference type="Proteomes" id="UP000298484">
    <property type="component" value="Unassembled WGS sequence"/>
</dbReference>
<gene>
    <name evidence="1" type="ORF">E4U82_11490</name>
</gene>
<evidence type="ECO:0000313" key="1">
    <source>
        <dbReference type="EMBL" id="TFJ92556.1"/>
    </source>
</evidence>
<evidence type="ECO:0000313" key="2">
    <source>
        <dbReference type="Proteomes" id="UP000298484"/>
    </source>
</evidence>
<proteinExistence type="predicted"/>
<dbReference type="AlphaFoldDB" id="A0A4Y9A9K0"/>
<organism evidence="1 2">
    <name type="scientific">Lentibacillus salicampi</name>
    <dbReference type="NCBI Taxonomy" id="175306"/>
    <lineage>
        <taxon>Bacteria</taxon>
        <taxon>Bacillati</taxon>
        <taxon>Bacillota</taxon>
        <taxon>Bacilli</taxon>
        <taxon>Bacillales</taxon>
        <taxon>Bacillaceae</taxon>
        <taxon>Lentibacillus</taxon>
    </lineage>
</organism>
<comment type="caution">
    <text evidence="1">The sequence shown here is derived from an EMBL/GenBank/DDBJ whole genome shotgun (WGS) entry which is preliminary data.</text>
</comment>
<keyword evidence="2" id="KW-1185">Reference proteome</keyword>
<protein>
    <submittedName>
        <fullName evidence="1">Uncharacterized protein</fullName>
    </submittedName>
</protein>
<reference evidence="1 2" key="1">
    <citation type="submission" date="2019-03" db="EMBL/GenBank/DDBJ databases">
        <title>Genome sequence of Lentibacillus salicampi ATCC BAA-719.</title>
        <authorList>
            <person name="Maclea K.S."/>
            <person name="Simoes Junior M."/>
        </authorList>
    </citation>
    <scope>NUCLEOTIDE SEQUENCE [LARGE SCALE GENOMIC DNA]</scope>
    <source>
        <strain evidence="1 2">ATCC BAA-719</strain>
    </source>
</reference>
<dbReference type="EMBL" id="SRHY01000019">
    <property type="protein sequence ID" value="TFJ92556.1"/>
    <property type="molecule type" value="Genomic_DNA"/>
</dbReference>